<sequence length="386" mass="43097">MPKSTVLRFPITAREDEFFLLEVSPHGSKPLDLKLLGTEGEGVYLTRLRHRRIAEYKSATGHCTDAEWENILTATLIERKSIADIEIRADVLEDGAAIGLSFRKNIQGIKQRLGSLKLPARPENDSDVSNEISPFHWCVSILGEQAELQERAATSSAKIESWEHVVDELKDQLQELIKAKEDDETQLLEKFRDLLNEKKVKIRQQQRLLATANLNVEALAEVEQSGRRKPGISRSSKRKGSTEAGVNSDDEPDHDADLMEIDDKGSPQLDPEPDERVTTDDETEDEATTQSEEERNQKKPNVPKEKHRSGRTATRTKSSAVASEQNTAPEASSTRQVKAEPLSQQADDAPPAKRELPFMRNKKKAALPPKPAAEVDDDETGSEDEL</sequence>
<dbReference type="GeneID" id="70181144"/>
<keyword evidence="1" id="KW-0175">Coiled coil</keyword>
<reference evidence="4" key="1">
    <citation type="journal article" date="2021" name="Nat. Commun.">
        <title>Genetic determinants of endophytism in the Arabidopsis root mycobiome.</title>
        <authorList>
            <person name="Mesny F."/>
            <person name="Miyauchi S."/>
            <person name="Thiergart T."/>
            <person name="Pickel B."/>
            <person name="Atanasova L."/>
            <person name="Karlsson M."/>
            <person name="Huettel B."/>
            <person name="Barry K.W."/>
            <person name="Haridas S."/>
            <person name="Chen C."/>
            <person name="Bauer D."/>
            <person name="Andreopoulos W."/>
            <person name="Pangilinan J."/>
            <person name="LaButti K."/>
            <person name="Riley R."/>
            <person name="Lipzen A."/>
            <person name="Clum A."/>
            <person name="Drula E."/>
            <person name="Henrissat B."/>
            <person name="Kohler A."/>
            <person name="Grigoriev I.V."/>
            <person name="Martin F.M."/>
            <person name="Hacquard S."/>
        </authorList>
    </citation>
    <scope>NUCLEOTIDE SEQUENCE</scope>
    <source>
        <strain evidence="4">MPI-CAGE-CH-0230</strain>
    </source>
</reference>
<feature type="domain" description="XRCC4 coiled-coil" evidence="3">
    <location>
        <begin position="166"/>
        <end position="204"/>
    </location>
</feature>
<dbReference type="Pfam" id="PF21924">
    <property type="entry name" value="XRCC4_CC"/>
    <property type="match status" value="1"/>
</dbReference>
<evidence type="ECO:0000313" key="5">
    <source>
        <dbReference type="Proteomes" id="UP000756346"/>
    </source>
</evidence>
<feature type="compositionally biased region" description="Polar residues" evidence="2">
    <location>
        <begin position="311"/>
        <end position="346"/>
    </location>
</feature>
<dbReference type="Proteomes" id="UP000756346">
    <property type="component" value="Unassembled WGS sequence"/>
</dbReference>
<dbReference type="PANTHER" id="PTHR42067">
    <property type="entry name" value="YALI0C15378P"/>
    <property type="match status" value="1"/>
</dbReference>
<evidence type="ECO:0000259" key="3">
    <source>
        <dbReference type="Pfam" id="PF21924"/>
    </source>
</evidence>
<evidence type="ECO:0000256" key="2">
    <source>
        <dbReference type="SAM" id="MobiDB-lite"/>
    </source>
</evidence>
<evidence type="ECO:0000256" key="1">
    <source>
        <dbReference type="SAM" id="Coils"/>
    </source>
</evidence>
<feature type="coiled-coil region" evidence="1">
    <location>
        <begin position="159"/>
        <end position="215"/>
    </location>
</feature>
<comment type="caution">
    <text evidence="4">The sequence shown here is derived from an EMBL/GenBank/DDBJ whole genome shotgun (WGS) entry which is preliminary data.</text>
</comment>
<organism evidence="4 5">
    <name type="scientific">Microdochium trichocladiopsis</name>
    <dbReference type="NCBI Taxonomy" id="1682393"/>
    <lineage>
        <taxon>Eukaryota</taxon>
        <taxon>Fungi</taxon>
        <taxon>Dikarya</taxon>
        <taxon>Ascomycota</taxon>
        <taxon>Pezizomycotina</taxon>
        <taxon>Sordariomycetes</taxon>
        <taxon>Xylariomycetidae</taxon>
        <taxon>Xylariales</taxon>
        <taxon>Microdochiaceae</taxon>
        <taxon>Microdochium</taxon>
    </lineage>
</organism>
<keyword evidence="5" id="KW-1185">Reference proteome</keyword>
<dbReference type="Gene3D" id="1.20.5.370">
    <property type="match status" value="1"/>
</dbReference>
<dbReference type="SUPFAM" id="SSF58022">
    <property type="entry name" value="XRCC4, C-terminal oligomerization domain"/>
    <property type="match status" value="1"/>
</dbReference>
<accession>A0A9P8XW73</accession>
<dbReference type="AlphaFoldDB" id="A0A9P8XW73"/>
<dbReference type="PANTHER" id="PTHR42067:SF1">
    <property type="entry name" value="MITOTIC APPARATUS PROTEIN P62"/>
    <property type="match status" value="1"/>
</dbReference>
<dbReference type="InterPro" id="IPR014751">
    <property type="entry name" value="XRCC4-like_C"/>
</dbReference>
<protein>
    <recommendedName>
        <fullName evidence="3">XRCC4 coiled-coil domain-containing protein</fullName>
    </recommendedName>
</protein>
<dbReference type="EMBL" id="JAGTJQ010000010">
    <property type="protein sequence ID" value="KAH7021067.1"/>
    <property type="molecule type" value="Genomic_DNA"/>
</dbReference>
<feature type="compositionally biased region" description="Basic and acidic residues" evidence="2">
    <location>
        <begin position="255"/>
        <end position="265"/>
    </location>
</feature>
<name>A0A9P8XW73_9PEZI</name>
<proteinExistence type="predicted"/>
<dbReference type="OrthoDB" id="8064436at2759"/>
<feature type="region of interest" description="Disordered" evidence="2">
    <location>
        <begin position="221"/>
        <end position="386"/>
    </location>
</feature>
<dbReference type="InterPro" id="IPR053962">
    <property type="entry name" value="XRCC4_CC"/>
</dbReference>
<evidence type="ECO:0000313" key="4">
    <source>
        <dbReference type="EMBL" id="KAH7021067.1"/>
    </source>
</evidence>
<dbReference type="RefSeq" id="XP_046007268.1">
    <property type="nucleotide sequence ID" value="XM_046151598.1"/>
</dbReference>
<gene>
    <name evidence="4" type="ORF">B0I36DRAFT_28625</name>
</gene>
<feature type="compositionally biased region" description="Acidic residues" evidence="2">
    <location>
        <begin position="374"/>
        <end position="386"/>
    </location>
</feature>
<feature type="compositionally biased region" description="Basic residues" evidence="2">
    <location>
        <begin position="227"/>
        <end position="239"/>
    </location>
</feature>